<evidence type="ECO:0000313" key="3">
    <source>
        <dbReference type="Proteomes" id="UP001437256"/>
    </source>
</evidence>
<comment type="caution">
    <text evidence="2">The sequence shown here is derived from an EMBL/GenBank/DDBJ whole genome shotgun (WGS) entry which is preliminary data.</text>
</comment>
<protein>
    <submittedName>
        <fullName evidence="2">Uncharacterized protein</fullName>
    </submittedName>
</protein>
<organism evidence="2 3">
    <name type="scientific">Marasmius tenuissimus</name>
    <dbReference type="NCBI Taxonomy" id="585030"/>
    <lineage>
        <taxon>Eukaryota</taxon>
        <taxon>Fungi</taxon>
        <taxon>Dikarya</taxon>
        <taxon>Basidiomycota</taxon>
        <taxon>Agaricomycotina</taxon>
        <taxon>Agaricomycetes</taxon>
        <taxon>Agaricomycetidae</taxon>
        <taxon>Agaricales</taxon>
        <taxon>Marasmiineae</taxon>
        <taxon>Marasmiaceae</taxon>
        <taxon>Marasmius</taxon>
    </lineage>
</organism>
<keyword evidence="3" id="KW-1185">Reference proteome</keyword>
<sequence>MAPPHPAELRCTLTPIRPLWVRFISPLVRNIARAAAMFIREHVSRQTIAHALLSTLDRRLNDSLQPRFPLTPSYWSRLLIRSSIRLVARAAGMSIEERVPRDSITLNAQPNDLEAQIGMYPNMDDDDRFPPPSISVPSWTPQAEENI</sequence>
<proteinExistence type="predicted"/>
<dbReference type="Proteomes" id="UP001437256">
    <property type="component" value="Unassembled WGS sequence"/>
</dbReference>
<feature type="compositionally biased region" description="Polar residues" evidence="1">
    <location>
        <begin position="135"/>
        <end position="147"/>
    </location>
</feature>
<gene>
    <name evidence="2" type="ORF">AAF712_013395</name>
</gene>
<feature type="region of interest" description="Disordered" evidence="1">
    <location>
        <begin position="120"/>
        <end position="147"/>
    </location>
</feature>
<accession>A0ABR2ZDS7</accession>
<name>A0ABR2ZDS7_9AGAR</name>
<evidence type="ECO:0000256" key="1">
    <source>
        <dbReference type="SAM" id="MobiDB-lite"/>
    </source>
</evidence>
<reference evidence="2 3" key="1">
    <citation type="submission" date="2024-05" db="EMBL/GenBank/DDBJ databases">
        <title>A draft genome resource for the thread blight pathogen Marasmius tenuissimus strain MS-2.</title>
        <authorList>
            <person name="Yulfo-Soto G.E."/>
            <person name="Baruah I.K."/>
            <person name="Amoako-Attah I."/>
            <person name="Bukari Y."/>
            <person name="Meinhardt L.W."/>
            <person name="Bailey B.A."/>
            <person name="Cohen S.P."/>
        </authorList>
    </citation>
    <scope>NUCLEOTIDE SEQUENCE [LARGE SCALE GENOMIC DNA]</scope>
    <source>
        <strain evidence="2 3">MS-2</strain>
    </source>
</reference>
<evidence type="ECO:0000313" key="2">
    <source>
        <dbReference type="EMBL" id="KAL0059822.1"/>
    </source>
</evidence>
<dbReference type="EMBL" id="JBBXMP010000204">
    <property type="protein sequence ID" value="KAL0059822.1"/>
    <property type="molecule type" value="Genomic_DNA"/>
</dbReference>